<organism evidence="2 3">
    <name type="scientific">Roseovarius pacificus</name>
    <dbReference type="NCBI Taxonomy" id="337701"/>
    <lineage>
        <taxon>Bacteria</taxon>
        <taxon>Pseudomonadati</taxon>
        <taxon>Pseudomonadota</taxon>
        <taxon>Alphaproteobacteria</taxon>
        <taxon>Rhodobacterales</taxon>
        <taxon>Roseobacteraceae</taxon>
        <taxon>Roseovarius</taxon>
    </lineage>
</organism>
<dbReference type="STRING" id="337701.SAMN05444398_11342"/>
<keyword evidence="3" id="KW-1185">Reference proteome</keyword>
<dbReference type="AlphaFoldDB" id="A0A1M7HNV5"/>
<dbReference type="Pfam" id="PF04577">
    <property type="entry name" value="Glyco_transf_61"/>
    <property type="match status" value="1"/>
</dbReference>
<evidence type="ECO:0000313" key="3">
    <source>
        <dbReference type="Proteomes" id="UP000183974"/>
    </source>
</evidence>
<dbReference type="Proteomes" id="UP000183974">
    <property type="component" value="Unassembled WGS sequence"/>
</dbReference>
<accession>A0A1M7HNV5</accession>
<evidence type="ECO:0000313" key="2">
    <source>
        <dbReference type="EMBL" id="SHM30175.1"/>
    </source>
</evidence>
<gene>
    <name evidence="2" type="ORF">SAMN05444398_11342</name>
</gene>
<reference evidence="2 3" key="1">
    <citation type="submission" date="2016-11" db="EMBL/GenBank/DDBJ databases">
        <authorList>
            <person name="Jaros S."/>
            <person name="Januszkiewicz K."/>
            <person name="Wedrychowicz H."/>
        </authorList>
    </citation>
    <scope>NUCLEOTIDE SEQUENCE [LARGE SCALE GENOMIC DNA]</scope>
    <source>
        <strain evidence="2 3">DSM 29589</strain>
    </source>
</reference>
<sequence>MKQDSDKISFAPCDCPAGHLITARSYLVDRFVPDCEIIELPAKKSGGGELSFTRRTTTCTSPDKSRQRLARLRRVPRLQEVKDATLIDFRSHVPQNWAHFLNNHLPIFFILAHHTGLNPSDALLILPANTPPHILGAARVFGLDTLCTDAPVQGHAIDFTSDPWTGIRSIRADWVKLPYAQDCLDRADIRDGHQGNLPDKAFISRRGTRDLENETRVETFLTQRGYTKIYPEDLSVTDQFKLFEQAKSIVAIHGAALAPLLYRSDKSRLEKLIELFPCGHMTDVYRVMAHQVGCKWIGVRGKIKPEHIQPAYDLKEPFLKYSLQSFEIDLQSLELALDMI</sequence>
<feature type="domain" description="Glycosyltransferase 61 catalytic" evidence="1">
    <location>
        <begin position="97"/>
        <end position="263"/>
    </location>
</feature>
<proteinExistence type="predicted"/>
<evidence type="ECO:0000259" key="1">
    <source>
        <dbReference type="Pfam" id="PF04577"/>
    </source>
</evidence>
<dbReference type="GO" id="GO:0016757">
    <property type="term" value="F:glycosyltransferase activity"/>
    <property type="evidence" value="ECO:0007669"/>
    <property type="project" value="InterPro"/>
</dbReference>
<dbReference type="EMBL" id="FRBR01000013">
    <property type="protein sequence ID" value="SHM30175.1"/>
    <property type="molecule type" value="Genomic_DNA"/>
</dbReference>
<dbReference type="InterPro" id="IPR049625">
    <property type="entry name" value="Glyco_transf_61_cat"/>
</dbReference>
<name>A0A1M7HNV5_9RHOB</name>
<protein>
    <recommendedName>
        <fullName evidence="1">Glycosyltransferase 61 catalytic domain-containing protein</fullName>
    </recommendedName>
</protein>